<organism evidence="1 2">
    <name type="scientific">Brachionus plicatilis</name>
    <name type="common">Marine rotifer</name>
    <name type="synonym">Brachionus muelleri</name>
    <dbReference type="NCBI Taxonomy" id="10195"/>
    <lineage>
        <taxon>Eukaryota</taxon>
        <taxon>Metazoa</taxon>
        <taxon>Spiralia</taxon>
        <taxon>Gnathifera</taxon>
        <taxon>Rotifera</taxon>
        <taxon>Eurotatoria</taxon>
        <taxon>Monogononta</taxon>
        <taxon>Pseudotrocha</taxon>
        <taxon>Ploima</taxon>
        <taxon>Brachionidae</taxon>
        <taxon>Brachionus</taxon>
    </lineage>
</organism>
<dbReference type="AlphaFoldDB" id="A0A3M7SGV1"/>
<proteinExistence type="predicted"/>
<gene>
    <name evidence="1" type="ORF">BpHYR1_045241</name>
</gene>
<name>A0A3M7SGV1_BRAPC</name>
<comment type="caution">
    <text evidence="1">The sequence shown here is derived from an EMBL/GenBank/DDBJ whole genome shotgun (WGS) entry which is preliminary data.</text>
</comment>
<dbReference type="Proteomes" id="UP000276133">
    <property type="component" value="Unassembled WGS sequence"/>
</dbReference>
<reference evidence="1 2" key="1">
    <citation type="journal article" date="2018" name="Sci. Rep.">
        <title>Genomic signatures of local adaptation to the degree of environmental predictability in rotifers.</title>
        <authorList>
            <person name="Franch-Gras L."/>
            <person name="Hahn C."/>
            <person name="Garcia-Roger E.M."/>
            <person name="Carmona M.J."/>
            <person name="Serra M."/>
            <person name="Gomez A."/>
        </authorList>
    </citation>
    <scope>NUCLEOTIDE SEQUENCE [LARGE SCALE GENOMIC DNA]</scope>
    <source>
        <strain evidence="1">HYR1</strain>
    </source>
</reference>
<protein>
    <submittedName>
        <fullName evidence="1">Uncharacterized protein</fullName>
    </submittedName>
</protein>
<sequence>MTLRGKWLIFLAKYVPPKTLNFFSKKKSGLVENVNNCSQKNVTMSIKSKIFYVFLPMQLYTLDVFH</sequence>
<evidence type="ECO:0000313" key="1">
    <source>
        <dbReference type="EMBL" id="RNA34827.1"/>
    </source>
</evidence>
<keyword evidence="2" id="KW-1185">Reference proteome</keyword>
<dbReference type="EMBL" id="REGN01001408">
    <property type="protein sequence ID" value="RNA34827.1"/>
    <property type="molecule type" value="Genomic_DNA"/>
</dbReference>
<evidence type="ECO:0000313" key="2">
    <source>
        <dbReference type="Proteomes" id="UP000276133"/>
    </source>
</evidence>
<accession>A0A3M7SGV1</accession>